<feature type="transmembrane region" description="Helical" evidence="13">
    <location>
        <begin position="1124"/>
        <end position="1145"/>
    </location>
</feature>
<dbReference type="InterPro" id="IPR035914">
    <property type="entry name" value="Sperma_CUB_dom_sf"/>
</dbReference>
<comment type="caution">
    <text evidence="19">The sequence shown here is derived from an EMBL/GenBank/DDBJ whole genome shotgun (WGS) entry which is preliminary data.</text>
</comment>
<evidence type="ECO:0000256" key="3">
    <source>
        <dbReference type="ARBA" id="ARBA00022692"/>
    </source>
</evidence>
<sequence>MEIKRRPYTTHKMFWKTTWNFAPRKKCSRASARACSGQNTTLIALTFIILTCAMSVPPARATDTFTDCGGFLEAPRGVVQSPGFPGRFPAPLACRWVIHAQPEKKIVLYFTQYFLRGAFYVTEYAHYTDEQHHYGRNPLGQISFEDDIRSMVAYKRYLVLDFHLHELTNIHLRVEEYLENVFGFNITYEIVDRSERVRQETCSVTECSYLGHCMASADFSEYSCSCFPGFFGKECQYGPYCDPDKGINMCLNEGRCRYFYGSMVNVCECPPGYEGPKCEEKEDSLGEECAKLGCSDHCTRNYNGSLQCACPDGFKLDSDNVTCVEQELYRVSVGVPVVPPGPPTWNEELAKRQATVILQLSGLRSAKRFAFDGMNFTGDAYVLLFHFYVDHSELEGVKEAVGNLMRRDNLSNLTVISSSTTIKLDPEMKLLSIENYDSSPALEGKTMTVLCTARGSDRLRFRWFKDGNEFNESLTSRNAWIMRLQNEADHKQMSIFTIDGVTTYDKGEFACEIEDFGQRERKSVRIDVMPLPQVEIKPLTASLLPGQPQSFRCLSPDENMRTFSYEWLRNGQPLGEPKNGEVVEDLLPSGSRLYLTGVKKTANYTCRVVNSAGASQKQVFVFVIAPNMSDMACENSAYEGVKWNRTFGGYFDLQKCPIDTAGYARRDCICKKTCSWGPPNYARCHSVLLIKKYEQLEQLQLGYQQGGLSDLYDQLYEMVQKAQNRTLAGDVDMFALNIHTLLDVTLRFPALAPTHNGSSFSLQTVANFMNILLSEAKKTNEFEKRDLSVGARLVRICEIMVELMRRDTDLISLRNVTLPMLKLTVQNVTLKSLNLSLGMSQPEVSFAQPHTYTGRQLMSLSTDDKDGAGNEMGEQDERQEVLHVTFAKEIIPILPVKAKERRAGEVFITPLISVIPLQLGDLADDGGDAFSDDRGTVLEFPHSTETSIFMKNTTRCLAWERRDSSQLVGTWSASRCHVIHRNANVTRCLCPVPGHYALVVVPINSSEPQVEEIQSDTVMLVGCIVALCGLTAAILVYFVVWRHVSGDTSVIHLNMVFALASVNLVCILCLSQSHRQTMCIVGKVLLHFFQLTTFSFLLMEAIHTYVKVRSTGGNIRIQYTCAKYFLIGWGIPSVATLAVVLLSKLSGYDDECQKWCWWSVHQWQYYSFLVPQIVLIVGQVVVMSACLVCMRMWKDEWRFRDRKKYIWTAARSFILQCLLVTFCAGGVLSEVQPTTGRQLFFAFINVLLSASSSSFRAFVQPGRVEESDEMEVLRIQEYCTKLDRSKFTSERKQQLRFLLGSSSSGSSTSGVGSSPPTSRNILDIPLPGIRRAESAGSRSGESGRFSDLSIGPRGAEGGGVRPKEVGGKGQGKKTRGAETRGAGPGYESSRRREGASPNHHHHSCLQNPACYLLPSHLQCRDANPPDSGISEGTESDKSFQQRAACCDLDSQLSSDMDTEALGDADSNTLSLSVSPVRAEFGAAAAAGGAASRDSEDSHSDRGSSSLGSGDADSGRRDVFVIDLPDVLAARDESFASSRPSGGSGGRSAERESLLEKEDNFKDETEEENERLL</sequence>
<keyword evidence="4 13" id="KW-1133">Transmembrane helix</keyword>
<evidence type="ECO:0000256" key="12">
    <source>
        <dbReference type="SAM" id="MobiDB-lite"/>
    </source>
</evidence>
<feature type="region of interest" description="Disordered" evidence="12">
    <location>
        <begin position="1482"/>
        <end position="1515"/>
    </location>
</feature>
<feature type="disulfide bond" evidence="11">
    <location>
        <begin position="207"/>
        <end position="224"/>
    </location>
</feature>
<dbReference type="SUPFAM" id="SSF49854">
    <property type="entry name" value="Spermadhesin, CUB domain"/>
    <property type="match status" value="1"/>
</dbReference>
<feature type="compositionally biased region" description="Low complexity" evidence="12">
    <location>
        <begin position="1334"/>
        <end position="1343"/>
    </location>
</feature>
<feature type="transmembrane region" description="Helical" evidence="13">
    <location>
        <begin position="1205"/>
        <end position="1227"/>
    </location>
</feature>
<feature type="disulfide bond" evidence="11">
    <location>
        <begin position="226"/>
        <end position="235"/>
    </location>
</feature>
<dbReference type="Proteomes" id="UP001519460">
    <property type="component" value="Unassembled WGS sequence"/>
</dbReference>
<evidence type="ECO:0000313" key="20">
    <source>
        <dbReference type="Proteomes" id="UP001519460"/>
    </source>
</evidence>
<dbReference type="InterPro" id="IPR046338">
    <property type="entry name" value="GAIN_dom_sf"/>
</dbReference>
<feature type="disulfide bond" evidence="11">
    <location>
        <begin position="250"/>
        <end position="267"/>
    </location>
</feature>
<comment type="subcellular location">
    <subcellularLocation>
        <location evidence="1">Membrane</location>
        <topology evidence="1">Multi-pass membrane protein</topology>
    </subcellularLocation>
</comment>
<evidence type="ECO:0000256" key="1">
    <source>
        <dbReference type="ARBA" id="ARBA00004141"/>
    </source>
</evidence>
<feature type="disulfide bond" evidence="11">
    <location>
        <begin position="269"/>
        <end position="278"/>
    </location>
</feature>
<keyword evidence="20" id="KW-1185">Reference proteome</keyword>
<evidence type="ECO:0000259" key="15">
    <source>
        <dbReference type="PROSITE" id="PS50026"/>
    </source>
</evidence>
<feature type="compositionally biased region" description="Basic and acidic residues" evidence="12">
    <location>
        <begin position="1492"/>
        <end position="1501"/>
    </location>
</feature>
<keyword evidence="11" id="KW-0245">EGF-like domain</keyword>
<evidence type="ECO:0000256" key="9">
    <source>
        <dbReference type="ARBA" id="ARBA00023180"/>
    </source>
</evidence>
<dbReference type="Gene3D" id="2.10.25.10">
    <property type="entry name" value="Laminin"/>
    <property type="match status" value="2"/>
</dbReference>
<feature type="region of interest" description="Disordered" evidence="12">
    <location>
        <begin position="1422"/>
        <end position="1441"/>
    </location>
</feature>
<reference evidence="19 20" key="1">
    <citation type="journal article" date="2023" name="Sci. Data">
        <title>Genome assembly of the Korean intertidal mud-creeper Batillaria attramentaria.</title>
        <authorList>
            <person name="Patra A.K."/>
            <person name="Ho P.T."/>
            <person name="Jun S."/>
            <person name="Lee S.J."/>
            <person name="Kim Y."/>
            <person name="Won Y.J."/>
        </authorList>
    </citation>
    <scope>NUCLEOTIDE SEQUENCE [LARGE SCALE GENOMIC DNA]</scope>
    <source>
        <strain evidence="19">Wonlab-2016</strain>
    </source>
</reference>
<dbReference type="SUPFAM" id="SSF57184">
    <property type="entry name" value="Growth factor receptor domain"/>
    <property type="match status" value="1"/>
</dbReference>
<evidence type="ECO:0000256" key="13">
    <source>
        <dbReference type="SAM" id="Phobius"/>
    </source>
</evidence>
<feature type="compositionally biased region" description="Low complexity" evidence="12">
    <location>
        <begin position="1482"/>
        <end position="1491"/>
    </location>
</feature>
<feature type="region of interest" description="Disordered" evidence="12">
    <location>
        <begin position="1530"/>
        <end position="1572"/>
    </location>
</feature>
<feature type="domain" description="EGF-like" evidence="15">
    <location>
        <begin position="198"/>
        <end position="236"/>
    </location>
</feature>
<evidence type="ECO:0000313" key="19">
    <source>
        <dbReference type="EMBL" id="KAK7491970.1"/>
    </source>
</evidence>
<dbReference type="Gene3D" id="1.20.1070.10">
    <property type="entry name" value="Rhodopsin 7-helix transmembrane proteins"/>
    <property type="match status" value="1"/>
</dbReference>
<dbReference type="PANTHER" id="PTHR45813:SF8">
    <property type="entry name" value="IG-LIKE DOMAIN-CONTAINING PROTEIN"/>
    <property type="match status" value="1"/>
</dbReference>
<evidence type="ECO:0000256" key="7">
    <source>
        <dbReference type="ARBA" id="ARBA00023157"/>
    </source>
</evidence>
<gene>
    <name evidence="19" type="ORF">BaRGS_00016816</name>
</gene>
<dbReference type="InterPro" id="IPR001879">
    <property type="entry name" value="GPCR_2_extracellular_dom"/>
</dbReference>
<comment type="similarity">
    <text evidence="2">Belongs to the G-protein coupled receptor 2 family. Adhesion G-protein coupled receptor (ADGR) subfamily.</text>
</comment>
<dbReference type="PROSITE" id="PS01180">
    <property type="entry name" value="CUB"/>
    <property type="match status" value="1"/>
</dbReference>
<feature type="compositionally biased region" description="Acidic residues" evidence="12">
    <location>
        <begin position="1563"/>
        <end position="1572"/>
    </location>
</feature>
<keyword evidence="10" id="KW-0807">Transducer</keyword>
<evidence type="ECO:0000259" key="17">
    <source>
        <dbReference type="PROSITE" id="PS50261"/>
    </source>
</evidence>
<dbReference type="CDD" id="cd00054">
    <property type="entry name" value="EGF_CA"/>
    <property type="match status" value="1"/>
</dbReference>
<evidence type="ECO:0000259" key="16">
    <source>
        <dbReference type="PROSITE" id="PS50227"/>
    </source>
</evidence>
<feature type="compositionally biased region" description="Low complexity" evidence="12">
    <location>
        <begin position="1300"/>
        <end position="1318"/>
    </location>
</feature>
<feature type="compositionally biased region" description="Low complexity" evidence="12">
    <location>
        <begin position="1502"/>
        <end position="1511"/>
    </location>
</feature>
<dbReference type="InterPro" id="IPR003599">
    <property type="entry name" value="Ig_sub"/>
</dbReference>
<name>A0ABD0KY03_9CAEN</name>
<dbReference type="Gene3D" id="4.10.1240.10">
    <property type="entry name" value="GPCR, family 2, extracellular hormone receptor domain"/>
    <property type="match status" value="1"/>
</dbReference>
<dbReference type="PROSITE" id="PS50026">
    <property type="entry name" value="EGF_3"/>
    <property type="match status" value="2"/>
</dbReference>
<dbReference type="InterPro" id="IPR000832">
    <property type="entry name" value="GPCR_2_secretin-like"/>
</dbReference>
<keyword evidence="9" id="KW-0325">Glycoprotein</keyword>
<dbReference type="PROSITE" id="PS00022">
    <property type="entry name" value="EGF_1"/>
    <property type="match status" value="2"/>
</dbReference>
<keyword evidence="5" id="KW-0297">G-protein coupled receptor</keyword>
<feature type="transmembrane region" description="Helical" evidence="13">
    <location>
        <begin position="1053"/>
        <end position="1073"/>
    </location>
</feature>
<dbReference type="GO" id="GO:0016020">
    <property type="term" value="C:membrane"/>
    <property type="evidence" value="ECO:0007669"/>
    <property type="project" value="UniProtKB-SubCell"/>
</dbReference>
<evidence type="ECO:0000256" key="2">
    <source>
        <dbReference type="ARBA" id="ARBA00007343"/>
    </source>
</evidence>
<evidence type="ECO:0000256" key="10">
    <source>
        <dbReference type="ARBA" id="ARBA00023224"/>
    </source>
</evidence>
<evidence type="ECO:0000256" key="11">
    <source>
        <dbReference type="PROSITE-ProRule" id="PRU00076"/>
    </source>
</evidence>
<dbReference type="InterPro" id="IPR000859">
    <property type="entry name" value="CUB_dom"/>
</dbReference>
<dbReference type="PANTHER" id="PTHR45813">
    <property type="entry name" value="IG-LIKE DOMAIN-CONTAINING PROTEIN"/>
    <property type="match status" value="1"/>
</dbReference>
<dbReference type="Gene3D" id="2.60.120.290">
    <property type="entry name" value="Spermadhesin, CUB domain"/>
    <property type="match status" value="1"/>
</dbReference>
<feature type="domain" description="Ig-like" evidence="18">
    <location>
        <begin position="426"/>
        <end position="525"/>
    </location>
</feature>
<feature type="domain" description="CUB" evidence="14">
    <location>
        <begin position="68"/>
        <end position="114"/>
    </location>
</feature>
<dbReference type="GO" id="GO:0004930">
    <property type="term" value="F:G protein-coupled receptor activity"/>
    <property type="evidence" value="ECO:0007669"/>
    <property type="project" value="UniProtKB-KW"/>
</dbReference>
<dbReference type="InterPro" id="IPR013783">
    <property type="entry name" value="Ig-like_fold"/>
</dbReference>
<dbReference type="EMBL" id="JACVVK020000108">
    <property type="protein sequence ID" value="KAK7491970.1"/>
    <property type="molecule type" value="Genomic_DNA"/>
</dbReference>
<keyword evidence="7 11" id="KW-1015">Disulfide bond</keyword>
<dbReference type="InterPro" id="IPR007110">
    <property type="entry name" value="Ig-like_dom"/>
</dbReference>
<dbReference type="Gene3D" id="2.60.40.10">
    <property type="entry name" value="Immunoglobulins"/>
    <property type="match status" value="2"/>
</dbReference>
<dbReference type="Pfam" id="PF00002">
    <property type="entry name" value="7tm_2"/>
    <property type="match status" value="1"/>
</dbReference>
<dbReference type="InterPro" id="IPR017981">
    <property type="entry name" value="GPCR_2-like_7TM"/>
</dbReference>
<evidence type="ECO:0000256" key="5">
    <source>
        <dbReference type="ARBA" id="ARBA00023040"/>
    </source>
</evidence>
<protein>
    <submittedName>
        <fullName evidence="19">Uncharacterized protein</fullName>
    </submittedName>
</protein>
<evidence type="ECO:0000259" key="14">
    <source>
        <dbReference type="PROSITE" id="PS01180"/>
    </source>
</evidence>
<dbReference type="InterPro" id="IPR009030">
    <property type="entry name" value="Growth_fac_rcpt_cys_sf"/>
</dbReference>
<dbReference type="Pfam" id="PF13927">
    <property type="entry name" value="Ig_3"/>
    <property type="match status" value="1"/>
</dbReference>
<keyword evidence="3 13" id="KW-0812">Transmembrane</keyword>
<feature type="domain" description="Ig-like" evidence="18">
    <location>
        <begin position="532"/>
        <end position="622"/>
    </location>
</feature>
<dbReference type="CDD" id="cd00041">
    <property type="entry name" value="CUB"/>
    <property type="match status" value="1"/>
</dbReference>
<feature type="domain" description="G-protein coupled receptors family 2 profile 1" evidence="16">
    <location>
        <begin position="605"/>
        <end position="688"/>
    </location>
</feature>
<feature type="transmembrane region" description="Helical" evidence="13">
    <location>
        <begin position="1085"/>
        <end position="1103"/>
    </location>
</feature>
<dbReference type="SMART" id="SM00409">
    <property type="entry name" value="IG"/>
    <property type="match status" value="2"/>
</dbReference>
<feature type="transmembrane region" description="Helical" evidence="13">
    <location>
        <begin position="1165"/>
        <end position="1193"/>
    </location>
</feature>
<dbReference type="SUPFAM" id="SSF81321">
    <property type="entry name" value="Family A G protein-coupled receptor-like"/>
    <property type="match status" value="1"/>
</dbReference>
<keyword evidence="8" id="KW-0675">Receptor</keyword>
<dbReference type="PROSITE" id="PS01186">
    <property type="entry name" value="EGF_2"/>
    <property type="match status" value="2"/>
</dbReference>
<feature type="domain" description="EGF-like" evidence="15">
    <location>
        <begin position="237"/>
        <end position="279"/>
    </location>
</feature>
<feature type="compositionally biased region" description="Basic and acidic residues" evidence="12">
    <location>
        <begin position="1547"/>
        <end position="1562"/>
    </location>
</feature>
<evidence type="ECO:0000256" key="4">
    <source>
        <dbReference type="ARBA" id="ARBA00022989"/>
    </source>
</evidence>
<dbReference type="Pfam" id="PF00431">
    <property type="entry name" value="CUB"/>
    <property type="match status" value="1"/>
</dbReference>
<feature type="domain" description="G-protein coupled receptors family 2 profile 2" evidence="17">
    <location>
        <begin position="1015"/>
        <end position="1183"/>
    </location>
</feature>
<feature type="region of interest" description="Disordered" evidence="12">
    <location>
        <begin position="1298"/>
        <end position="1402"/>
    </location>
</feature>
<dbReference type="SMART" id="SM00042">
    <property type="entry name" value="CUB"/>
    <property type="match status" value="1"/>
</dbReference>
<dbReference type="InterPro" id="IPR051587">
    <property type="entry name" value="Adhesion_GPCR"/>
</dbReference>
<evidence type="ECO:0000259" key="18">
    <source>
        <dbReference type="PROSITE" id="PS50835"/>
    </source>
</evidence>
<dbReference type="InterPro" id="IPR036179">
    <property type="entry name" value="Ig-like_dom_sf"/>
</dbReference>
<keyword evidence="6 13" id="KW-0472">Membrane</keyword>
<comment type="caution">
    <text evidence="11">Lacks conserved residue(s) required for the propagation of feature annotation.</text>
</comment>
<proteinExistence type="inferred from homology"/>
<evidence type="ECO:0000256" key="8">
    <source>
        <dbReference type="ARBA" id="ARBA00023170"/>
    </source>
</evidence>
<dbReference type="SMART" id="SM00181">
    <property type="entry name" value="EGF"/>
    <property type="match status" value="3"/>
</dbReference>
<dbReference type="PROSITE" id="PS50227">
    <property type="entry name" value="G_PROTEIN_RECEP_F2_3"/>
    <property type="match status" value="1"/>
</dbReference>
<evidence type="ECO:0000256" key="6">
    <source>
        <dbReference type="ARBA" id="ARBA00023136"/>
    </source>
</evidence>
<dbReference type="InterPro" id="IPR000742">
    <property type="entry name" value="EGF"/>
</dbReference>
<dbReference type="SUPFAM" id="SSF48726">
    <property type="entry name" value="Immunoglobulin"/>
    <property type="match status" value="2"/>
</dbReference>
<dbReference type="PROSITE" id="PS50261">
    <property type="entry name" value="G_PROTEIN_RECEP_F2_4"/>
    <property type="match status" value="1"/>
</dbReference>
<dbReference type="PROSITE" id="PS50835">
    <property type="entry name" value="IG_LIKE"/>
    <property type="match status" value="2"/>
</dbReference>
<feature type="transmembrane region" description="Helical" evidence="13">
    <location>
        <begin position="1018"/>
        <end position="1041"/>
    </location>
</feature>
<dbReference type="InterPro" id="IPR036445">
    <property type="entry name" value="GPCR_2_extracell_dom_sf"/>
</dbReference>
<organism evidence="19 20">
    <name type="scientific">Batillaria attramentaria</name>
    <dbReference type="NCBI Taxonomy" id="370345"/>
    <lineage>
        <taxon>Eukaryota</taxon>
        <taxon>Metazoa</taxon>
        <taxon>Spiralia</taxon>
        <taxon>Lophotrochozoa</taxon>
        <taxon>Mollusca</taxon>
        <taxon>Gastropoda</taxon>
        <taxon>Caenogastropoda</taxon>
        <taxon>Sorbeoconcha</taxon>
        <taxon>Cerithioidea</taxon>
        <taxon>Batillariidae</taxon>
        <taxon>Batillaria</taxon>
    </lineage>
</organism>
<accession>A0ABD0KY03</accession>
<dbReference type="Gene3D" id="2.60.220.50">
    <property type="match status" value="1"/>
</dbReference>